<dbReference type="InterPro" id="IPR003959">
    <property type="entry name" value="ATPase_AAA_core"/>
</dbReference>
<dbReference type="InterPro" id="IPR027417">
    <property type="entry name" value="P-loop_NTPase"/>
</dbReference>
<dbReference type="EMBL" id="WSEL01000002">
    <property type="protein sequence ID" value="MVQ27970.1"/>
    <property type="molecule type" value="Genomic_DNA"/>
</dbReference>
<dbReference type="SMART" id="SM00382">
    <property type="entry name" value="AAA"/>
    <property type="match status" value="2"/>
</dbReference>
<evidence type="ECO:0000256" key="1">
    <source>
        <dbReference type="ARBA" id="ARBA00022741"/>
    </source>
</evidence>
<dbReference type="GO" id="GO:0005524">
    <property type="term" value="F:ATP binding"/>
    <property type="evidence" value="ECO:0007669"/>
    <property type="project" value="UniProtKB-KW"/>
</dbReference>
<dbReference type="RefSeq" id="WP_157396102.1">
    <property type="nucleotide sequence ID" value="NZ_WSEL01000002.1"/>
</dbReference>
<dbReference type="PANTHER" id="PTHR23077">
    <property type="entry name" value="AAA-FAMILY ATPASE"/>
    <property type="match status" value="1"/>
</dbReference>
<evidence type="ECO:0000256" key="2">
    <source>
        <dbReference type="ARBA" id="ARBA00022840"/>
    </source>
</evidence>
<dbReference type="PANTHER" id="PTHR23077:SF171">
    <property type="entry name" value="NUCLEAR VALOSIN-CONTAINING PROTEIN-LIKE"/>
    <property type="match status" value="1"/>
</dbReference>
<dbReference type="Gene3D" id="3.40.50.300">
    <property type="entry name" value="P-loop containing nucleotide triphosphate hydrolases"/>
    <property type="match status" value="2"/>
</dbReference>
<keyword evidence="1" id="KW-0547">Nucleotide-binding</keyword>
<reference evidence="4 5" key="1">
    <citation type="submission" date="2019-12" db="EMBL/GenBank/DDBJ databases">
        <authorList>
            <person name="Huq M.A."/>
        </authorList>
    </citation>
    <scope>NUCLEOTIDE SEQUENCE [LARGE SCALE GENOMIC DNA]</scope>
    <source>
        <strain evidence="4 5">MAH-25</strain>
    </source>
</reference>
<evidence type="ECO:0000313" key="5">
    <source>
        <dbReference type="Proteomes" id="UP000469385"/>
    </source>
</evidence>
<protein>
    <submittedName>
        <fullName evidence="4">AAA family ATPase</fullName>
    </submittedName>
</protein>
<sequence>MAKRTVDAQVLPSPGLRDAPVLDLMCSHFVLTLAAKQGGKFNVRRDLNGLLALAGRHLVWPAPALARLREFLGRRCKDNEFWRGHEGLSTPEFLERHGVWRGPYEEGTLFFYLDEYAKDQPKDLLSVLTVTGDWLTHALKKQSTLVEKNIDALSGLLQLNRAERALLLYGTLARYQRDLRSILVEFKVNNAPEAYAAIAEIAGVSAADVGEALRAGSRLERIGLVENLISEHNITDLADLMKVSEKLPPVLMREYRDQSELMAVFTRPCAKSALALADFGFVQEDAQVLCALLRNAVDRKEAGVNVLLYGPPGTGKTELAKVVAQAAGLELFEVEYADRDGNSLSGRDRYRSLQIAQVFLKGSAQAALLFDEVEDVFPPISSEAAQLMARAEQVAAPATGSVSGKAWVNQILETNPVPTLWVTNRIEQIDPAFRRRFAYHLELKSPPPGAREGLVRKTLEGVPVSDAFVAKLTERKGLTPAQIRTAVRFAGLAAGPAPVEDLIERQLRNADQALGNRAPAGQRPSVTTYDLAMLNVESRFEVPRIVEALKARGHGTLCFYGAPGTGKTALAEHIARRLDRPLLVKQASDLVSKFVGETEQNMAAMFREAQAEKAVLLLDEADSFLQDRRGAQRTYEVTEVNEMLQQMERHAGIFICTTNLLDRIDQAALRRFTFKIRFKPLTAVQREAMFVTEALAGDAARFTPELRARLHRLDQLCPGDFAAVKRQGEILATGFEPDEFLDQLEAEHRIKPEVREARAIGFLP</sequence>
<name>A0A6N8INT2_9BURK</name>
<dbReference type="AlphaFoldDB" id="A0A6N8INT2"/>
<evidence type="ECO:0000259" key="3">
    <source>
        <dbReference type="SMART" id="SM00382"/>
    </source>
</evidence>
<keyword evidence="2" id="KW-0067">ATP-binding</keyword>
<dbReference type="InterPro" id="IPR050168">
    <property type="entry name" value="AAA_ATPase_domain"/>
</dbReference>
<evidence type="ECO:0000313" key="4">
    <source>
        <dbReference type="EMBL" id="MVQ27970.1"/>
    </source>
</evidence>
<gene>
    <name evidence="4" type="ORF">GON04_00805</name>
</gene>
<organism evidence="4 5">
    <name type="scientific">Ramlibacter pinisoli</name>
    <dbReference type="NCBI Taxonomy" id="2682844"/>
    <lineage>
        <taxon>Bacteria</taxon>
        <taxon>Pseudomonadati</taxon>
        <taxon>Pseudomonadota</taxon>
        <taxon>Betaproteobacteria</taxon>
        <taxon>Burkholderiales</taxon>
        <taxon>Comamonadaceae</taxon>
        <taxon>Ramlibacter</taxon>
    </lineage>
</organism>
<proteinExistence type="predicted"/>
<dbReference type="InterPro" id="IPR003593">
    <property type="entry name" value="AAA+_ATPase"/>
</dbReference>
<feature type="domain" description="AAA+ ATPase" evidence="3">
    <location>
        <begin position="553"/>
        <end position="682"/>
    </location>
</feature>
<keyword evidence="5" id="KW-1185">Reference proteome</keyword>
<dbReference type="Pfam" id="PF00004">
    <property type="entry name" value="AAA"/>
    <property type="match status" value="2"/>
</dbReference>
<comment type="caution">
    <text evidence="4">The sequence shown here is derived from an EMBL/GenBank/DDBJ whole genome shotgun (WGS) entry which is preliminary data.</text>
</comment>
<dbReference type="GO" id="GO:0016887">
    <property type="term" value="F:ATP hydrolysis activity"/>
    <property type="evidence" value="ECO:0007669"/>
    <property type="project" value="InterPro"/>
</dbReference>
<dbReference type="Proteomes" id="UP000469385">
    <property type="component" value="Unassembled WGS sequence"/>
</dbReference>
<feature type="domain" description="AAA+ ATPase" evidence="3">
    <location>
        <begin position="302"/>
        <end position="447"/>
    </location>
</feature>
<dbReference type="CDD" id="cd19481">
    <property type="entry name" value="RecA-like_protease"/>
    <property type="match status" value="1"/>
</dbReference>
<accession>A0A6N8INT2</accession>
<dbReference type="SUPFAM" id="SSF52540">
    <property type="entry name" value="P-loop containing nucleoside triphosphate hydrolases"/>
    <property type="match status" value="2"/>
</dbReference>